<keyword evidence="2" id="KW-1185">Reference proteome</keyword>
<protein>
    <recommendedName>
        <fullName evidence="3">PE family protein</fullName>
    </recommendedName>
</protein>
<proteinExistence type="predicted"/>
<dbReference type="EMBL" id="SLXQ01000003">
    <property type="protein sequence ID" value="TCP54158.1"/>
    <property type="molecule type" value="Genomic_DNA"/>
</dbReference>
<dbReference type="Gene3D" id="1.10.287.1060">
    <property type="entry name" value="ESAT-6-like"/>
    <property type="match status" value="1"/>
</dbReference>
<evidence type="ECO:0000313" key="2">
    <source>
        <dbReference type="Proteomes" id="UP000294911"/>
    </source>
</evidence>
<accession>A0A4R2QYN2</accession>
<reference evidence="1 2" key="1">
    <citation type="submission" date="2019-03" db="EMBL/GenBank/DDBJ databases">
        <title>Genomic Encyclopedia of Type Strains, Phase IV (KMG-IV): sequencing the most valuable type-strain genomes for metagenomic binning, comparative biology and taxonomic classification.</title>
        <authorList>
            <person name="Goeker M."/>
        </authorList>
    </citation>
    <scope>NUCLEOTIDE SEQUENCE [LARGE SCALE GENOMIC DNA]</scope>
    <source>
        <strain evidence="1 2">DSM 45765</strain>
    </source>
</reference>
<dbReference type="AlphaFoldDB" id="A0A4R2QYN2"/>
<name>A0A4R2QYN2_9PSEU</name>
<dbReference type="RefSeq" id="WP_132876925.1">
    <property type="nucleotide sequence ID" value="NZ_SLXQ01000003.1"/>
</dbReference>
<evidence type="ECO:0008006" key="3">
    <source>
        <dbReference type="Google" id="ProtNLM"/>
    </source>
</evidence>
<evidence type="ECO:0000313" key="1">
    <source>
        <dbReference type="EMBL" id="TCP54158.1"/>
    </source>
</evidence>
<gene>
    <name evidence="1" type="ORF">EV191_103199</name>
</gene>
<sequence length="153" mass="16407">MVNKPGNEGTWFADADQGGGDLLTTIAAMVAAAVAQSQVPQRDAAPNATKVEVNPENVLAAGKVIQEQTEQLRAKLESLTGRLQIRQSGMDPVSVEAASAWNWRLVNAEDSHVARVEQYVVNLANLSGQLREAAAQYGYNDEEIATGFGERRG</sequence>
<dbReference type="Proteomes" id="UP000294911">
    <property type="component" value="Unassembled WGS sequence"/>
</dbReference>
<dbReference type="OrthoDB" id="3697873at2"/>
<organism evidence="1 2">
    <name type="scientific">Tamaricihabitans halophyticus</name>
    <dbReference type="NCBI Taxonomy" id="1262583"/>
    <lineage>
        <taxon>Bacteria</taxon>
        <taxon>Bacillati</taxon>
        <taxon>Actinomycetota</taxon>
        <taxon>Actinomycetes</taxon>
        <taxon>Pseudonocardiales</taxon>
        <taxon>Pseudonocardiaceae</taxon>
        <taxon>Tamaricihabitans</taxon>
    </lineage>
</organism>
<comment type="caution">
    <text evidence="1">The sequence shown here is derived from an EMBL/GenBank/DDBJ whole genome shotgun (WGS) entry which is preliminary data.</text>
</comment>